<dbReference type="EMBL" id="WHJF01000049">
    <property type="protein sequence ID" value="NHZ64279.1"/>
    <property type="molecule type" value="Genomic_DNA"/>
</dbReference>
<evidence type="ECO:0000313" key="1">
    <source>
        <dbReference type="EMBL" id="NHZ64279.1"/>
    </source>
</evidence>
<keyword evidence="2" id="KW-1185">Reference proteome</keyword>
<sequence length="189" mass="20159">MTISFLEEHDVSLLTRALLVGADRPGAAIAARVAVDWDCGARLRIDVASAVECICFQAVRMDGTKAYIGYGGRIFIVDCVTEDVVMHQLDGYFCDFYDAAQLQTSGDDFRLLASSASELFAFGPDGALRWKTADLGIDGVLVHAVTPTHIEGSGQWDPPGGWEPFILATRTGTRIGGGSASALPLMQCA</sequence>
<reference evidence="1 2" key="1">
    <citation type="submission" date="2019-10" db="EMBL/GenBank/DDBJ databases">
        <title>Taxonomy of Antarctic Massilia spp.: description of Massilia rubra sp. nov., Massilia aquatica sp. nov., Massilia mucilaginosa sp. nov., Massilia frigida sp. nov. isolated from streams, lakes and regoliths.</title>
        <authorList>
            <person name="Holochova P."/>
            <person name="Sedlacek I."/>
            <person name="Kralova S."/>
            <person name="Maslanova I."/>
            <person name="Busse H.-J."/>
            <person name="Stankova E."/>
            <person name="Vrbovska V."/>
            <person name="Kovarovic V."/>
            <person name="Bartak M."/>
            <person name="Svec P."/>
            <person name="Pantucek R."/>
        </authorList>
    </citation>
    <scope>NUCLEOTIDE SEQUENCE [LARGE SCALE GENOMIC DNA]</scope>
    <source>
        <strain evidence="1 2">CCM 8694</strain>
    </source>
</reference>
<dbReference type="RefSeq" id="WP_167238319.1">
    <property type="nucleotide sequence ID" value="NZ_WHJF01000049.1"/>
</dbReference>
<evidence type="ECO:0000313" key="2">
    <source>
        <dbReference type="Proteomes" id="UP000610594"/>
    </source>
</evidence>
<dbReference type="Proteomes" id="UP000610594">
    <property type="component" value="Unassembled WGS sequence"/>
</dbReference>
<protein>
    <submittedName>
        <fullName evidence="1">Uncharacterized protein</fullName>
    </submittedName>
</protein>
<name>A0ABX0MYD4_9BURK</name>
<proteinExistence type="predicted"/>
<comment type="caution">
    <text evidence="1">The sequence shown here is derived from an EMBL/GenBank/DDBJ whole genome shotgun (WGS) entry which is preliminary data.</text>
</comment>
<organism evidence="1 2">
    <name type="scientific">Massilia genomosp. 1</name>
    <dbReference type="NCBI Taxonomy" id="2609280"/>
    <lineage>
        <taxon>Bacteria</taxon>
        <taxon>Pseudomonadati</taxon>
        <taxon>Pseudomonadota</taxon>
        <taxon>Betaproteobacteria</taxon>
        <taxon>Burkholderiales</taxon>
        <taxon>Oxalobacteraceae</taxon>
        <taxon>Telluria group</taxon>
        <taxon>Massilia</taxon>
    </lineage>
</organism>
<gene>
    <name evidence="1" type="ORF">F1735_18540</name>
</gene>
<accession>A0ABX0MYD4</accession>